<evidence type="ECO:0000313" key="1">
    <source>
        <dbReference type="EMBL" id="WIY51175.1"/>
    </source>
</evidence>
<proteinExistence type="predicted"/>
<gene>
    <name evidence="1" type="ORF">QRO08_11635</name>
</gene>
<organism evidence="1 2">
    <name type="scientific">Paracidovorax citrulli</name>
    <name type="common">Acidovorax citrulli</name>
    <dbReference type="NCBI Taxonomy" id="80869"/>
    <lineage>
        <taxon>Bacteria</taxon>
        <taxon>Pseudomonadati</taxon>
        <taxon>Pseudomonadota</taxon>
        <taxon>Betaproteobacteria</taxon>
        <taxon>Burkholderiales</taxon>
        <taxon>Comamonadaceae</taxon>
        <taxon>Paracidovorax</taxon>
    </lineage>
</organism>
<dbReference type="EMBL" id="CP127363">
    <property type="protein sequence ID" value="WIY51175.1"/>
    <property type="molecule type" value="Genomic_DNA"/>
</dbReference>
<keyword evidence="2" id="KW-1185">Reference proteome</keyword>
<accession>A0ABY9AW81</accession>
<dbReference type="Proteomes" id="UP001242732">
    <property type="component" value="Chromosome"/>
</dbReference>
<evidence type="ECO:0000313" key="2">
    <source>
        <dbReference type="Proteomes" id="UP001242732"/>
    </source>
</evidence>
<dbReference type="RefSeq" id="WP_041827457.1">
    <property type="nucleotide sequence ID" value="NZ_CP042302.1"/>
</dbReference>
<protein>
    <submittedName>
        <fullName evidence="1">Uncharacterized protein</fullName>
    </submittedName>
</protein>
<name>A0ABY9AW81_PARCI</name>
<reference evidence="1 2" key="1">
    <citation type="submission" date="2023-06" db="EMBL/GenBank/DDBJ databases">
        <authorList>
            <person name="Ham H."/>
            <person name="Park D.S."/>
        </authorList>
    </citation>
    <scope>NUCLEOTIDE SEQUENCE [LARGE SCALE GENOMIC DNA]</scope>
    <source>
        <strain evidence="1 2">KACC 17005</strain>
    </source>
</reference>
<sequence length="144" mass="15655">MSPSDAVAKLEQDAVTEQALDLLRRAASYLERLPAVPATRELAKELSDFVESPAARASARATRARADAASAKYAHVAAPTGLTLFQAVVEGDVLYVKAPPIGGYLDDLGRMRKLHGGVRFHLETPPSDFVPWHLDLMVPHRMDP</sequence>